<sequence length="1892" mass="206189">MVCDDVSGHKRSALSGPDAWSPGLSTFFPALFPSSPTLLGWLGARLGCRSSYPRRIAYAYALHCASRTQPASSVISSRTPPSQGSTRGSGEKSPRSCSSAMAWWDSRRESRQAPASLLSASLDDGLLAVDLPTPRLRKRFTAGDAFPRLDSINAAPTRRHSTLDMDEKVLLSPVAEENTESSSTPALVIQVEIFFTDPVIRSRYSRSYGSSPTFNASNRICRGLVRRIERCSEELITRKDSSALSAFKDEGHEPKPPRFEMTFQIMRRGKGEWAERTYRSYQKQPLTIGLTKEIISAAHRIVGLYLRRHDPDFRWIDHPSSDLETEENQITDPSREGPLSLLCIPNARFMESTQTFEFVPGYKIELTFQSRNPQRRVPAVRKSITLNSTQDAPLTLFMSEDLLWKGVQAINTALDAKKREFDDHLSQVQDGQHSCHGALEIDFRISNNLGPSYDHIHRDIKSSLVLFFDPEARDCTSFLDKIEEFLIKSRDETDAKVSNMDDLDLRIRELKGSNWRLKDPARFKIGPASSYGRRTIQAALDRIQTGVGDVIRGHNISIHLDVHKRGHLILDKAIVAHEKRGMPKENYASPSEEEAAFLSRLKARIQLDIDKVFEDSCVIDDIPEIDEEEVFVRPSTPARPSTPLPLLLPAKSSTSGRSAVSMQPRTPRQSPSPVRFERAPSDISVTEQHSPEIFPPSPALSNASPTKHAKTISIHVQPPPQPSPSKRPLVKRIFSLTRRSSESVKVVDHLKPKLGDDPFVGKSSTQPSTPASSAASERSSKAAAAENSTVEDRVPATGASEPKPSKRSFSLFRRRSRVDDVSALARGIEKIKRSGRNRPVSLEASKARPLEVLPESLGVRPQASDIDLGVMMTSSEVEESTATHPAGSVPAVEALLLSSQNDDRNQETSRSAAREPRKAKMDTPDAFEDAREFAISPAIEELVKSETSSSFFTGDVSPRFDEYSTAPSTPDLSLGSRDSSPRHSLSFTPVYVRTHSGTNDAVLRDYNPEFESEVPVVEVESDIAESQGDLPTPLATEEYPSKQPTVGDIGNLEPSVRDGRVEDQRVAQPGQTPGPEFIMSKSVEPQPTTSNPTPLTTKAPNGSSNHNSFESKTNSSKTAEKDFCPQPLGAEKNAGSDGSFPRRPDFPTKQVRDPAPTPNDDPVAPSTVSSDLDTTKPLNQNVEQAAGDQVGSAAGAEGQPVGHKDRSNVTKAGPDGHPGQADGPNPGAENKASQNTGNTKAPSTVTGSENKETVETNGPVAAAEESQTSSIPEVVGSVKPAEGSNIEFEFPEGDVRDSLQEHYGAQVQAERAAKRFGSNIEFEFPDSSVREHLEERCGSGVEAEKIRKGSESNIDFDHPESTIDEYLSRGRGFRAKFAAVHHGFNNDGSVAAAGTGSEKIDEKTAKSSEPALETASTSIKTPDFPEEVAVKSSEPAVLPTGADIRQPEPARLFADVEVKTPHHFVPEKRVRASETAIPEKRVRLSETGVVGDVLAAEPASLPTERGDVEAEKSTAVPTETQNAVVDTVAEEQQQLAAELEVQVNGDIEDVSPVAAEKIVDAERVEEPIVPEGGKALAEELEVQASPEKSGEVKRTETTETATNAQDIQLPTSKHHTDLGRKGQPAPEHPGGEQQRPPVVPPSISVKDFDITAVPEPHPHHHEEHHPAITPAIPNSSLQPNPHRISTSTFATSCSSGYTYSDSASFTTRGSVDTFRPSFDEPSTPFSELQLPHLDSPHDYEHTHPTSRPQTAGYLGLGTLRTESRFIELGLRGALGHHSKRLSLPLNQHCFFDHPIPHHPSPCPEHPGAVEAETKSETASIATSTRSKNKPRRHRRAKSEMIFSEHKDEEEGKGRHQGIGIKDGPDAAAIPKMMMLFAGAVAIGKLFKGGALS</sequence>
<feature type="compositionally biased region" description="Polar residues" evidence="1">
    <location>
        <begin position="1672"/>
        <end position="1686"/>
    </location>
</feature>
<feature type="region of interest" description="Disordered" evidence="1">
    <location>
        <begin position="1388"/>
        <end position="1425"/>
    </location>
</feature>
<comment type="caution">
    <text evidence="2">The sequence shown here is derived from an EMBL/GenBank/DDBJ whole genome shotgun (WGS) entry which is preliminary data.</text>
</comment>
<evidence type="ECO:0000313" key="3">
    <source>
        <dbReference type="Proteomes" id="UP001172159"/>
    </source>
</evidence>
<feature type="region of interest" description="Disordered" evidence="1">
    <location>
        <begin position="741"/>
        <end position="811"/>
    </location>
</feature>
<feature type="region of interest" description="Disordered" evidence="1">
    <location>
        <begin position="875"/>
        <end position="924"/>
    </location>
</feature>
<feature type="compositionally biased region" description="Basic and acidic residues" evidence="1">
    <location>
        <begin position="1055"/>
        <end position="1065"/>
    </location>
</feature>
<feature type="region of interest" description="Disordered" evidence="1">
    <location>
        <begin position="1021"/>
        <end position="1281"/>
    </location>
</feature>
<feature type="compositionally biased region" description="Basic and acidic residues" evidence="1">
    <location>
        <begin position="901"/>
        <end position="924"/>
    </location>
</feature>
<feature type="region of interest" description="Disordered" evidence="1">
    <location>
        <begin position="71"/>
        <end position="97"/>
    </location>
</feature>
<feature type="region of interest" description="Disordered" evidence="1">
    <location>
        <begin position="631"/>
        <end position="728"/>
    </location>
</feature>
<proteinExistence type="predicted"/>
<feature type="compositionally biased region" description="Basic and acidic residues" evidence="1">
    <location>
        <begin position="1140"/>
        <end position="1152"/>
    </location>
</feature>
<feature type="compositionally biased region" description="Polar residues" evidence="1">
    <location>
        <begin position="1166"/>
        <end position="1183"/>
    </location>
</feature>
<reference evidence="2" key="1">
    <citation type="submission" date="2023-06" db="EMBL/GenBank/DDBJ databases">
        <title>Genome-scale phylogeny and comparative genomics of the fungal order Sordariales.</title>
        <authorList>
            <consortium name="Lawrence Berkeley National Laboratory"/>
            <person name="Hensen N."/>
            <person name="Bonometti L."/>
            <person name="Westerberg I."/>
            <person name="Brannstrom I.O."/>
            <person name="Guillou S."/>
            <person name="Cros-Aarteil S."/>
            <person name="Calhoun S."/>
            <person name="Haridas S."/>
            <person name="Kuo A."/>
            <person name="Mondo S."/>
            <person name="Pangilinan J."/>
            <person name="Riley R."/>
            <person name="Labutti K."/>
            <person name="Andreopoulos B."/>
            <person name="Lipzen A."/>
            <person name="Chen C."/>
            <person name="Yanf M."/>
            <person name="Daum C."/>
            <person name="Ng V."/>
            <person name="Clum A."/>
            <person name="Steindorff A."/>
            <person name="Ohm R."/>
            <person name="Martin F."/>
            <person name="Silar P."/>
            <person name="Natvig D."/>
            <person name="Lalanne C."/>
            <person name="Gautier V."/>
            <person name="Ament-Velasquez S.L."/>
            <person name="Kruys A."/>
            <person name="Hutchinson M.I."/>
            <person name="Powell A.J."/>
            <person name="Barry K."/>
            <person name="Miller A.N."/>
            <person name="Grigoriev I.V."/>
            <person name="Debuchy R."/>
            <person name="Gladieux P."/>
            <person name="Thoren M.H."/>
            <person name="Johannesson H."/>
        </authorList>
    </citation>
    <scope>NUCLEOTIDE SEQUENCE</scope>
    <source>
        <strain evidence="2">CBS 540.89</strain>
    </source>
</reference>
<evidence type="ECO:0000313" key="2">
    <source>
        <dbReference type="EMBL" id="KAK0748143.1"/>
    </source>
</evidence>
<name>A0AA40EZ02_9PEZI</name>
<feature type="compositionally biased region" description="Basic and acidic residues" evidence="1">
    <location>
        <begin position="1588"/>
        <end position="1597"/>
    </location>
</feature>
<feature type="region of interest" description="Disordered" evidence="1">
    <location>
        <begin position="1495"/>
        <end position="1519"/>
    </location>
</feature>
<feature type="compositionally biased region" description="Polar residues" evidence="1">
    <location>
        <begin position="1083"/>
        <end position="1117"/>
    </location>
</feature>
<feature type="compositionally biased region" description="Basic and acidic residues" evidence="1">
    <location>
        <begin position="1734"/>
        <end position="1743"/>
    </location>
</feature>
<feature type="region of interest" description="Disordered" evidence="1">
    <location>
        <begin position="1804"/>
        <end position="1839"/>
    </location>
</feature>
<feature type="region of interest" description="Disordered" evidence="1">
    <location>
        <begin position="1560"/>
        <end position="1686"/>
    </location>
</feature>
<accession>A0AA40EZ02</accession>
<feature type="compositionally biased region" description="Polar residues" evidence="1">
    <location>
        <begin position="1816"/>
        <end position="1825"/>
    </location>
</feature>
<evidence type="ECO:0008006" key="4">
    <source>
        <dbReference type="Google" id="ProtNLM"/>
    </source>
</evidence>
<gene>
    <name evidence="2" type="ORF">B0T21DRAFT_389077</name>
</gene>
<feature type="region of interest" description="Disordered" evidence="1">
    <location>
        <begin position="1719"/>
        <end position="1753"/>
    </location>
</feature>
<evidence type="ECO:0000256" key="1">
    <source>
        <dbReference type="SAM" id="MobiDB-lite"/>
    </source>
</evidence>
<feature type="compositionally biased region" description="Polar residues" evidence="1">
    <location>
        <begin position="1231"/>
        <end position="1248"/>
    </location>
</feature>
<feature type="compositionally biased region" description="Polar residues" evidence="1">
    <location>
        <begin position="1598"/>
        <end position="1611"/>
    </location>
</feature>
<feature type="compositionally biased region" description="Low complexity" evidence="1">
    <location>
        <begin position="762"/>
        <end position="788"/>
    </location>
</feature>
<dbReference type="EMBL" id="JAUKTV010000001">
    <property type="protein sequence ID" value="KAK0748143.1"/>
    <property type="molecule type" value="Genomic_DNA"/>
</dbReference>
<keyword evidence="3" id="KW-1185">Reference proteome</keyword>
<feature type="compositionally biased region" description="Polar residues" evidence="1">
    <location>
        <begin position="965"/>
        <end position="984"/>
    </location>
</feature>
<protein>
    <recommendedName>
        <fullName evidence="4">Pt repeat family protein</fullName>
    </recommendedName>
</protein>
<organism evidence="2 3">
    <name type="scientific">Apiosordaria backusii</name>
    <dbReference type="NCBI Taxonomy" id="314023"/>
    <lineage>
        <taxon>Eukaryota</taxon>
        <taxon>Fungi</taxon>
        <taxon>Dikarya</taxon>
        <taxon>Ascomycota</taxon>
        <taxon>Pezizomycotina</taxon>
        <taxon>Sordariomycetes</taxon>
        <taxon>Sordariomycetidae</taxon>
        <taxon>Sordariales</taxon>
        <taxon>Lasiosphaeriaceae</taxon>
        <taxon>Apiosordaria</taxon>
    </lineage>
</organism>
<feature type="compositionally biased region" description="Polar residues" evidence="1">
    <location>
        <begin position="71"/>
        <end position="88"/>
    </location>
</feature>
<feature type="compositionally biased region" description="Basic and acidic residues" evidence="1">
    <location>
        <begin position="741"/>
        <end position="756"/>
    </location>
</feature>
<feature type="compositionally biased region" description="Basic and acidic residues" evidence="1">
    <location>
        <begin position="1656"/>
        <end position="1666"/>
    </location>
</feature>
<feature type="compositionally biased region" description="Basic residues" evidence="1">
    <location>
        <begin position="1826"/>
        <end position="1836"/>
    </location>
</feature>
<feature type="region of interest" description="Disordered" evidence="1">
    <location>
        <begin position="946"/>
        <end position="984"/>
    </location>
</feature>
<dbReference type="Proteomes" id="UP001172159">
    <property type="component" value="Unassembled WGS sequence"/>
</dbReference>
<feature type="compositionally biased region" description="Polar residues" evidence="1">
    <location>
        <begin position="651"/>
        <end position="672"/>
    </location>
</feature>